<dbReference type="SUPFAM" id="SSF52540">
    <property type="entry name" value="P-loop containing nucleoside triphosphate hydrolases"/>
    <property type="match status" value="1"/>
</dbReference>
<dbReference type="SMART" id="SM00490">
    <property type="entry name" value="HELICc"/>
    <property type="match status" value="1"/>
</dbReference>
<dbReference type="EMBL" id="CH991555">
    <property type="protein sequence ID" value="EDQ88306.1"/>
    <property type="molecule type" value="Genomic_DNA"/>
</dbReference>
<feature type="region of interest" description="Disordered" evidence="6">
    <location>
        <begin position="162"/>
        <end position="181"/>
    </location>
</feature>
<dbReference type="GO" id="GO:0005694">
    <property type="term" value="C:chromosome"/>
    <property type="evidence" value="ECO:0000318"/>
    <property type="project" value="GO_Central"/>
</dbReference>
<evidence type="ECO:0000256" key="3">
    <source>
        <dbReference type="ARBA" id="ARBA00022840"/>
    </source>
</evidence>
<evidence type="ECO:0000256" key="2">
    <source>
        <dbReference type="ARBA" id="ARBA00022741"/>
    </source>
</evidence>
<feature type="domain" description="Helicase ATP-binding" evidence="7">
    <location>
        <begin position="215"/>
        <end position="320"/>
    </location>
</feature>
<dbReference type="GO" id="GO:0005524">
    <property type="term" value="F:ATP binding"/>
    <property type="evidence" value="ECO:0007669"/>
    <property type="project" value="UniProtKB-KW"/>
</dbReference>
<evidence type="ECO:0000259" key="8">
    <source>
        <dbReference type="PROSITE" id="PS51194"/>
    </source>
</evidence>
<evidence type="ECO:0000256" key="4">
    <source>
        <dbReference type="ARBA" id="ARBA00034617"/>
    </source>
</evidence>
<dbReference type="GeneID" id="5892079"/>
<dbReference type="PROSITE" id="PS51192">
    <property type="entry name" value="HELICASE_ATP_BIND_1"/>
    <property type="match status" value="1"/>
</dbReference>
<accession>A9V2R1</accession>
<feature type="compositionally biased region" description="Polar residues" evidence="6">
    <location>
        <begin position="166"/>
        <end position="181"/>
    </location>
</feature>
<keyword evidence="2" id="KW-0547">Nucleotide-binding</keyword>
<dbReference type="KEGG" id="mbr:MONBRDRAFT_26566"/>
<comment type="catalytic activity">
    <reaction evidence="4">
        <text>Couples ATP hydrolysis with the unwinding of duplex DNA by translocating in the 3'-5' direction.</text>
        <dbReference type="EC" id="5.6.2.4"/>
    </reaction>
</comment>
<dbReference type="PANTHER" id="PTHR13710">
    <property type="entry name" value="DNA HELICASE RECQ FAMILY MEMBER"/>
    <property type="match status" value="1"/>
</dbReference>
<dbReference type="Gene3D" id="3.40.50.300">
    <property type="entry name" value="P-loop containing nucleotide triphosphate hydrolases"/>
    <property type="match status" value="2"/>
</dbReference>
<dbReference type="GO" id="GO:0005737">
    <property type="term" value="C:cytoplasm"/>
    <property type="evidence" value="ECO:0000318"/>
    <property type="project" value="GO_Central"/>
</dbReference>
<dbReference type="Pfam" id="PF00270">
    <property type="entry name" value="DEAD"/>
    <property type="match status" value="1"/>
</dbReference>
<dbReference type="eggNOG" id="KOG0351">
    <property type="taxonomic scope" value="Eukaryota"/>
</dbReference>
<dbReference type="GO" id="GO:0043138">
    <property type="term" value="F:3'-5' DNA helicase activity"/>
    <property type="evidence" value="ECO:0000318"/>
    <property type="project" value="GO_Central"/>
</dbReference>
<protein>
    <recommendedName>
        <fullName evidence="5">DNA 3'-5' helicase</fullName>
        <ecNumber evidence="5">5.6.2.4</ecNumber>
    </recommendedName>
</protein>
<feature type="domain" description="Helicase C-terminal" evidence="8">
    <location>
        <begin position="362"/>
        <end position="511"/>
    </location>
</feature>
<sequence length="692" mass="76993">MSVAWLRTLVLHHTPEPSLGALNVAHSQSQHAGRTARNVYGRTQLDHKFVSSEAQYGHQFVSEEWHKLMQLVDVEDQIQAEAVDGQTCVQQVVHKQVVIQSSRVRNVSTQVQATVGTQTDPEVEACLDAEDDIDDIIAGLDLDEAEAAGSSMPVAVPRAVEEAASTALQQEPSQHNDQTQQQEYEDQLWLAQCVRQAWKTTFRDWDQYRLAQAVTRHEAQNGWLLAVAPTGMGKTLCTLAHLQPRKVVVWVVPLRELARDLCRRFEQADIVSQWAKNDGRDMQVNVQVIIMTVDFLVGHGMRWVQTLVQQKRLAMLVMDEMSGLCSMDCTEDASYQTFRMPTMRTDLRLGVQQGTTKAFEMFVERHYDLLEQEGRVDRMLIFCDTKKQVEALSTQLARTLGHEQSLAVDADMSAEDTRAALEQWRSGTQSLVLVATSCLGAGLDMPNVRKVIWFGSGYNGYTLSQAFGRAGRDRRGGEATLWIPRGTAVLEDLQPFASMKRCLTFELGWLLDGKGHICAAAGAPACTVCSMMQSTITARHPSREAHGAPVSHEGQTRAKRAQLMVSSAPIQSDDFNTALLWMSTYCWACSCSKDRLVAHHQPSSCPAMKGRCFRCHCRGHGSSNCQVTLGAGVCYRCWRPQKIGGERVVECTGRACAQRNREAIRALVASVSRSQTLRGIMQRMECPAELLA</sequence>
<dbReference type="GO" id="GO:0005634">
    <property type="term" value="C:nucleus"/>
    <property type="evidence" value="ECO:0000318"/>
    <property type="project" value="GO_Central"/>
</dbReference>
<dbReference type="InParanoid" id="A9V2R1"/>
<dbReference type="Proteomes" id="UP000001357">
    <property type="component" value="Unassembled WGS sequence"/>
</dbReference>
<dbReference type="GO" id="GO:0009378">
    <property type="term" value="F:four-way junction helicase activity"/>
    <property type="evidence" value="ECO:0000318"/>
    <property type="project" value="GO_Central"/>
</dbReference>
<gene>
    <name evidence="9" type="ORF">MONBRDRAFT_26566</name>
</gene>
<dbReference type="PROSITE" id="PS51194">
    <property type="entry name" value="HELICASE_CTER"/>
    <property type="match status" value="1"/>
</dbReference>
<keyword evidence="10" id="KW-1185">Reference proteome</keyword>
<comment type="similarity">
    <text evidence="1">Belongs to the helicase family. RecQ subfamily.</text>
</comment>
<evidence type="ECO:0000259" key="7">
    <source>
        <dbReference type="PROSITE" id="PS51192"/>
    </source>
</evidence>
<dbReference type="InterPro" id="IPR011545">
    <property type="entry name" value="DEAD/DEAH_box_helicase_dom"/>
</dbReference>
<evidence type="ECO:0000256" key="1">
    <source>
        <dbReference type="ARBA" id="ARBA00005446"/>
    </source>
</evidence>
<dbReference type="RefSeq" id="XP_001746899.1">
    <property type="nucleotide sequence ID" value="XM_001746847.1"/>
</dbReference>
<organism evidence="9 10">
    <name type="scientific">Monosiga brevicollis</name>
    <name type="common">Choanoflagellate</name>
    <dbReference type="NCBI Taxonomy" id="81824"/>
    <lineage>
        <taxon>Eukaryota</taxon>
        <taxon>Choanoflagellata</taxon>
        <taxon>Craspedida</taxon>
        <taxon>Salpingoecidae</taxon>
        <taxon>Monosiga</taxon>
    </lineage>
</organism>
<dbReference type="GO" id="GO:0000724">
    <property type="term" value="P:double-strand break repair via homologous recombination"/>
    <property type="evidence" value="ECO:0000318"/>
    <property type="project" value="GO_Central"/>
</dbReference>
<evidence type="ECO:0000256" key="6">
    <source>
        <dbReference type="SAM" id="MobiDB-lite"/>
    </source>
</evidence>
<evidence type="ECO:0000313" key="10">
    <source>
        <dbReference type="Proteomes" id="UP000001357"/>
    </source>
</evidence>
<proteinExistence type="inferred from homology"/>
<dbReference type="GO" id="GO:0006260">
    <property type="term" value="P:DNA replication"/>
    <property type="evidence" value="ECO:0000318"/>
    <property type="project" value="GO_Central"/>
</dbReference>
<dbReference type="EC" id="5.6.2.4" evidence="5"/>
<reference evidence="9 10" key="1">
    <citation type="journal article" date="2008" name="Nature">
        <title>The genome of the choanoflagellate Monosiga brevicollis and the origin of metazoans.</title>
        <authorList>
            <consortium name="JGI Sequencing"/>
            <person name="King N."/>
            <person name="Westbrook M.J."/>
            <person name="Young S.L."/>
            <person name="Kuo A."/>
            <person name="Abedin M."/>
            <person name="Chapman J."/>
            <person name="Fairclough S."/>
            <person name="Hellsten U."/>
            <person name="Isogai Y."/>
            <person name="Letunic I."/>
            <person name="Marr M."/>
            <person name="Pincus D."/>
            <person name="Putnam N."/>
            <person name="Rokas A."/>
            <person name="Wright K.J."/>
            <person name="Zuzow R."/>
            <person name="Dirks W."/>
            <person name="Good M."/>
            <person name="Goodstein D."/>
            <person name="Lemons D."/>
            <person name="Li W."/>
            <person name="Lyons J.B."/>
            <person name="Morris A."/>
            <person name="Nichols S."/>
            <person name="Richter D.J."/>
            <person name="Salamov A."/>
            <person name="Bork P."/>
            <person name="Lim W.A."/>
            <person name="Manning G."/>
            <person name="Miller W.T."/>
            <person name="McGinnis W."/>
            <person name="Shapiro H."/>
            <person name="Tjian R."/>
            <person name="Grigoriev I.V."/>
            <person name="Rokhsar D."/>
        </authorList>
    </citation>
    <scope>NUCLEOTIDE SEQUENCE [LARGE SCALE GENOMIC DNA]</scope>
    <source>
        <strain evidence="10">MX1 / ATCC 50154</strain>
    </source>
</reference>
<keyword evidence="3" id="KW-0067">ATP-binding</keyword>
<evidence type="ECO:0000313" key="9">
    <source>
        <dbReference type="EMBL" id="EDQ88306.1"/>
    </source>
</evidence>
<dbReference type="InterPro" id="IPR027417">
    <property type="entry name" value="P-loop_NTPase"/>
</dbReference>
<dbReference type="GO" id="GO:0003676">
    <property type="term" value="F:nucleic acid binding"/>
    <property type="evidence" value="ECO:0007669"/>
    <property type="project" value="InterPro"/>
</dbReference>
<feature type="non-terminal residue" evidence="9">
    <location>
        <position position="692"/>
    </location>
</feature>
<name>A9V2R1_MONBE</name>
<dbReference type="InterPro" id="IPR014001">
    <property type="entry name" value="Helicase_ATP-bd"/>
</dbReference>
<dbReference type="AlphaFoldDB" id="A9V2R1"/>
<dbReference type="InterPro" id="IPR001650">
    <property type="entry name" value="Helicase_C-like"/>
</dbReference>
<dbReference type="PANTHER" id="PTHR13710:SF120">
    <property type="entry name" value="BIFUNCTIONAL 3'-5' EXONUCLEASE_ATP-DEPENDENT HELICASE WRN"/>
    <property type="match status" value="1"/>
</dbReference>
<dbReference type="Pfam" id="PF00271">
    <property type="entry name" value="Helicase_C"/>
    <property type="match status" value="1"/>
</dbReference>
<evidence type="ECO:0000256" key="5">
    <source>
        <dbReference type="ARBA" id="ARBA00034808"/>
    </source>
</evidence>